<accession>A0A150GAC4</accession>
<dbReference type="OrthoDB" id="10530678at2759"/>
<gene>
    <name evidence="1" type="ORF">GPECTOR_45g170</name>
</gene>
<protein>
    <submittedName>
        <fullName evidence="1">Uncharacterized protein</fullName>
    </submittedName>
</protein>
<sequence length="73" mass="8066">MDKDQLSKFLLNSCNFDFNHNEIDALYEGGFNTEAALDGVTLEFLQLLQLRPAAMKMLITAFSSGGDSLTCDD</sequence>
<reference evidence="2" key="1">
    <citation type="journal article" date="2016" name="Nat. Commun.">
        <title>The Gonium pectorale genome demonstrates co-option of cell cycle regulation during the evolution of multicellularity.</title>
        <authorList>
            <person name="Hanschen E.R."/>
            <person name="Marriage T.N."/>
            <person name="Ferris P.J."/>
            <person name="Hamaji T."/>
            <person name="Toyoda A."/>
            <person name="Fujiyama A."/>
            <person name="Neme R."/>
            <person name="Noguchi H."/>
            <person name="Minakuchi Y."/>
            <person name="Suzuki M."/>
            <person name="Kawai-Toyooka H."/>
            <person name="Smith D.R."/>
            <person name="Sparks H."/>
            <person name="Anderson J."/>
            <person name="Bakaric R."/>
            <person name="Luria V."/>
            <person name="Karger A."/>
            <person name="Kirschner M.W."/>
            <person name="Durand P.M."/>
            <person name="Michod R.E."/>
            <person name="Nozaki H."/>
            <person name="Olson B.J."/>
        </authorList>
    </citation>
    <scope>NUCLEOTIDE SEQUENCE [LARGE SCALE GENOMIC DNA]</scope>
    <source>
        <strain evidence="2">NIES-2863</strain>
    </source>
</reference>
<evidence type="ECO:0000313" key="1">
    <source>
        <dbReference type="EMBL" id="KXZ46300.1"/>
    </source>
</evidence>
<dbReference type="EMBL" id="LSYV01000046">
    <property type="protein sequence ID" value="KXZ46300.1"/>
    <property type="molecule type" value="Genomic_DNA"/>
</dbReference>
<dbReference type="AlphaFoldDB" id="A0A150GAC4"/>
<keyword evidence="2" id="KW-1185">Reference proteome</keyword>
<evidence type="ECO:0000313" key="2">
    <source>
        <dbReference type="Proteomes" id="UP000075714"/>
    </source>
</evidence>
<name>A0A150GAC4_GONPE</name>
<proteinExistence type="predicted"/>
<organism evidence="1 2">
    <name type="scientific">Gonium pectorale</name>
    <name type="common">Green alga</name>
    <dbReference type="NCBI Taxonomy" id="33097"/>
    <lineage>
        <taxon>Eukaryota</taxon>
        <taxon>Viridiplantae</taxon>
        <taxon>Chlorophyta</taxon>
        <taxon>core chlorophytes</taxon>
        <taxon>Chlorophyceae</taxon>
        <taxon>CS clade</taxon>
        <taxon>Chlamydomonadales</taxon>
        <taxon>Volvocaceae</taxon>
        <taxon>Gonium</taxon>
    </lineage>
</organism>
<dbReference type="Proteomes" id="UP000075714">
    <property type="component" value="Unassembled WGS sequence"/>
</dbReference>
<comment type="caution">
    <text evidence="1">The sequence shown here is derived from an EMBL/GenBank/DDBJ whole genome shotgun (WGS) entry which is preliminary data.</text>
</comment>